<keyword evidence="1" id="KW-0812">Transmembrane</keyword>
<comment type="caution">
    <text evidence="2">The sequence shown here is derived from an EMBL/GenBank/DDBJ whole genome shotgun (WGS) entry which is preliminary data.</text>
</comment>
<dbReference type="AlphaFoldDB" id="A0A9N9E185"/>
<feature type="non-terminal residue" evidence="2">
    <location>
        <position position="1"/>
    </location>
</feature>
<dbReference type="OrthoDB" id="10371393at2759"/>
<keyword evidence="1" id="KW-0472">Membrane</keyword>
<reference evidence="2" key="1">
    <citation type="submission" date="2021-06" db="EMBL/GenBank/DDBJ databases">
        <authorList>
            <person name="Kallberg Y."/>
            <person name="Tangrot J."/>
            <person name="Rosling A."/>
        </authorList>
    </citation>
    <scope>NUCLEOTIDE SEQUENCE</scope>
    <source>
        <strain evidence="2">IA702</strain>
    </source>
</reference>
<feature type="transmembrane region" description="Helical" evidence="1">
    <location>
        <begin position="240"/>
        <end position="261"/>
    </location>
</feature>
<sequence length="269" mass="30911">MEGTVSKFVGPWPPNRLKSDDREFDICCDTFHRSSNHMKARFGNITSISRFVNNNSYHWTNIFKLRGNMHTVGKKTPSKLSYVVDLFPFVKKSASVYEQETVELNGHDSFELGNDDRVNLLETQYDTQTQKRGAPICGHKFHAIHHGLFVLLNTFMLVAVFALRRLWNQELIDSYPESLTQIRVAFYLEAITRVITLVLASVFHTYKKYPVLNILGLILGRLDYHLLVHFYREHNDIRTLLFAVEATYLFGSVSTLLYVWAGLCQAAAG</sequence>
<evidence type="ECO:0000313" key="3">
    <source>
        <dbReference type="Proteomes" id="UP000789572"/>
    </source>
</evidence>
<gene>
    <name evidence="2" type="ORF">POCULU_LOCUS10421</name>
</gene>
<accession>A0A9N9E185</accession>
<feature type="non-terminal residue" evidence="2">
    <location>
        <position position="269"/>
    </location>
</feature>
<feature type="transmembrane region" description="Helical" evidence="1">
    <location>
        <begin position="143"/>
        <end position="163"/>
    </location>
</feature>
<evidence type="ECO:0000256" key="1">
    <source>
        <dbReference type="SAM" id="Phobius"/>
    </source>
</evidence>
<dbReference type="Proteomes" id="UP000789572">
    <property type="component" value="Unassembled WGS sequence"/>
</dbReference>
<keyword evidence="3" id="KW-1185">Reference proteome</keyword>
<dbReference type="EMBL" id="CAJVPJ010005290">
    <property type="protein sequence ID" value="CAG8660262.1"/>
    <property type="molecule type" value="Genomic_DNA"/>
</dbReference>
<feature type="transmembrane region" description="Helical" evidence="1">
    <location>
        <begin position="209"/>
        <end position="228"/>
    </location>
</feature>
<evidence type="ECO:0000313" key="2">
    <source>
        <dbReference type="EMBL" id="CAG8660262.1"/>
    </source>
</evidence>
<organism evidence="2 3">
    <name type="scientific">Paraglomus occultum</name>
    <dbReference type="NCBI Taxonomy" id="144539"/>
    <lineage>
        <taxon>Eukaryota</taxon>
        <taxon>Fungi</taxon>
        <taxon>Fungi incertae sedis</taxon>
        <taxon>Mucoromycota</taxon>
        <taxon>Glomeromycotina</taxon>
        <taxon>Glomeromycetes</taxon>
        <taxon>Paraglomerales</taxon>
        <taxon>Paraglomeraceae</taxon>
        <taxon>Paraglomus</taxon>
    </lineage>
</organism>
<proteinExistence type="predicted"/>
<feature type="transmembrane region" description="Helical" evidence="1">
    <location>
        <begin position="184"/>
        <end position="203"/>
    </location>
</feature>
<keyword evidence="1" id="KW-1133">Transmembrane helix</keyword>
<protein>
    <submittedName>
        <fullName evidence="2">1353_t:CDS:1</fullName>
    </submittedName>
</protein>
<name>A0A9N9E185_9GLOM</name>